<dbReference type="PATRIC" id="fig|1423773.3.peg.1598"/>
<dbReference type="InterPro" id="IPR001845">
    <property type="entry name" value="HTH_ArsR_DNA-bd_dom"/>
</dbReference>
<dbReference type="InterPro" id="IPR016943">
    <property type="entry name" value="UCP030050_HTH"/>
</dbReference>
<name>A0A0R1K603_9LACO</name>
<dbReference type="PANTHER" id="PTHR33154:SF38">
    <property type="entry name" value="HTH ARSR-TYPE DOMAIN-CONTAINING PROTEIN"/>
    <property type="match status" value="1"/>
</dbReference>
<dbReference type="Proteomes" id="UP000051162">
    <property type="component" value="Unassembled WGS sequence"/>
</dbReference>
<dbReference type="PANTHER" id="PTHR33154">
    <property type="entry name" value="TRANSCRIPTIONAL REGULATOR, ARSR FAMILY"/>
    <property type="match status" value="1"/>
</dbReference>
<keyword evidence="3" id="KW-0804">Transcription</keyword>
<dbReference type="InterPro" id="IPR051081">
    <property type="entry name" value="HTH_MetalResp_TranReg"/>
</dbReference>
<dbReference type="GO" id="GO:0003700">
    <property type="term" value="F:DNA-binding transcription factor activity"/>
    <property type="evidence" value="ECO:0007669"/>
    <property type="project" value="InterPro"/>
</dbReference>
<dbReference type="STRING" id="1423773.FD30_GL001553"/>
<keyword evidence="6" id="KW-1185">Reference proteome</keyword>
<dbReference type="EMBL" id="AZDT01000024">
    <property type="protein sequence ID" value="KRK76201.1"/>
    <property type="molecule type" value="Genomic_DNA"/>
</dbReference>
<comment type="caution">
    <text evidence="5">The sequence shown here is derived from an EMBL/GenBank/DDBJ whole genome shotgun (WGS) entry which is preliminary data.</text>
</comment>
<dbReference type="GeneID" id="84782889"/>
<keyword evidence="2" id="KW-0238">DNA-binding</keyword>
<feature type="domain" description="HTH arsR-type" evidence="4">
    <location>
        <begin position="1"/>
        <end position="95"/>
    </location>
</feature>
<dbReference type="InterPro" id="IPR036390">
    <property type="entry name" value="WH_DNA-bd_sf"/>
</dbReference>
<accession>A0A0R1K603</accession>
<keyword evidence="1" id="KW-0805">Transcription regulation</keyword>
<gene>
    <name evidence="5" type="ORF">FD30_GL001553</name>
</gene>
<dbReference type="GO" id="GO:0003677">
    <property type="term" value="F:DNA binding"/>
    <property type="evidence" value="ECO:0007669"/>
    <property type="project" value="UniProtKB-KW"/>
</dbReference>
<evidence type="ECO:0000313" key="6">
    <source>
        <dbReference type="Proteomes" id="UP000051162"/>
    </source>
</evidence>
<evidence type="ECO:0000256" key="2">
    <source>
        <dbReference type="ARBA" id="ARBA00023125"/>
    </source>
</evidence>
<dbReference type="Pfam" id="PF01022">
    <property type="entry name" value="HTH_5"/>
    <property type="match status" value="1"/>
</dbReference>
<dbReference type="SMART" id="SM00418">
    <property type="entry name" value="HTH_ARSR"/>
    <property type="match status" value="1"/>
</dbReference>
<proteinExistence type="predicted"/>
<reference evidence="5 6" key="1">
    <citation type="journal article" date="2015" name="Genome Announc.">
        <title>Expanding the biotechnology potential of lactobacilli through comparative genomics of 213 strains and associated genera.</title>
        <authorList>
            <person name="Sun Z."/>
            <person name="Harris H.M."/>
            <person name="McCann A."/>
            <person name="Guo C."/>
            <person name="Argimon S."/>
            <person name="Zhang W."/>
            <person name="Yang X."/>
            <person name="Jeffery I.B."/>
            <person name="Cooney J.C."/>
            <person name="Kagawa T.F."/>
            <person name="Liu W."/>
            <person name="Song Y."/>
            <person name="Salvetti E."/>
            <person name="Wrobel A."/>
            <person name="Rasinkangas P."/>
            <person name="Parkhill J."/>
            <person name="Rea M.C."/>
            <person name="O'Sullivan O."/>
            <person name="Ritari J."/>
            <person name="Douillard F.P."/>
            <person name="Paul Ross R."/>
            <person name="Yang R."/>
            <person name="Briner A.E."/>
            <person name="Felis G.E."/>
            <person name="de Vos W.M."/>
            <person name="Barrangou R."/>
            <person name="Klaenhammer T.R."/>
            <person name="Caufield P.W."/>
            <person name="Cui Y."/>
            <person name="Zhang H."/>
            <person name="O'Toole P.W."/>
        </authorList>
    </citation>
    <scope>NUCLEOTIDE SEQUENCE [LARGE SCALE GENOMIC DNA]</scope>
    <source>
        <strain evidence="5 6">DSM 19117</strain>
    </source>
</reference>
<evidence type="ECO:0000313" key="5">
    <source>
        <dbReference type="EMBL" id="KRK76201.1"/>
    </source>
</evidence>
<evidence type="ECO:0000256" key="1">
    <source>
        <dbReference type="ARBA" id="ARBA00023015"/>
    </source>
</evidence>
<dbReference type="PIRSF" id="PIRSF030050">
    <property type="entry name" value="UCP030050_HTH"/>
    <property type="match status" value="1"/>
</dbReference>
<evidence type="ECO:0000259" key="4">
    <source>
        <dbReference type="PROSITE" id="PS50987"/>
    </source>
</evidence>
<dbReference type="CDD" id="cd00090">
    <property type="entry name" value="HTH_ARSR"/>
    <property type="match status" value="1"/>
</dbReference>
<dbReference type="Gene3D" id="1.10.10.10">
    <property type="entry name" value="Winged helix-like DNA-binding domain superfamily/Winged helix DNA-binding domain"/>
    <property type="match status" value="1"/>
</dbReference>
<dbReference type="PROSITE" id="PS50987">
    <property type="entry name" value="HTH_ARSR_2"/>
    <property type="match status" value="1"/>
</dbReference>
<sequence>MEVELSETHLGLFKALASPVRIKIIQILAKQPMNINELSQRLSLSKSIVSMHIQKLNAAGIISVASRPAKNGRQKISELSVNYIGIKLSDSFERAFSHYDVEMPVGHFTNCAVTPTCGLATKQDYIGNLDDPQYFMDPHRVEASILWFSSGFIEYKVPNFLKATQKLQQIDISMEISSEFPFANNNWPSDISFVLNNTDLGIWESPGDYNDRRGKLNPSWWTNNMNQYGLLKTLEITQQGTFMNGDKISEVTVKNFIRQSEYWNLTFKVEKTADHPGGLTIFGKDFGNYPQDIKFKFYS</sequence>
<protein>
    <submittedName>
        <fullName evidence="5">Transcriptional regulatory protein</fullName>
    </submittedName>
</protein>
<dbReference type="InterPro" id="IPR011991">
    <property type="entry name" value="ArsR-like_HTH"/>
</dbReference>
<dbReference type="SUPFAM" id="SSF46785">
    <property type="entry name" value="Winged helix' DNA-binding domain"/>
    <property type="match status" value="1"/>
</dbReference>
<evidence type="ECO:0000256" key="3">
    <source>
        <dbReference type="ARBA" id="ARBA00023163"/>
    </source>
</evidence>
<organism evidence="5 6">
    <name type="scientific">Levilactobacillus namurensis DSM 19117</name>
    <dbReference type="NCBI Taxonomy" id="1423773"/>
    <lineage>
        <taxon>Bacteria</taxon>
        <taxon>Bacillati</taxon>
        <taxon>Bacillota</taxon>
        <taxon>Bacilli</taxon>
        <taxon>Lactobacillales</taxon>
        <taxon>Lactobacillaceae</taxon>
        <taxon>Levilactobacillus</taxon>
    </lineage>
</organism>
<dbReference type="OrthoDB" id="9781958at2"/>
<dbReference type="RefSeq" id="WP_056944089.1">
    <property type="nucleotide sequence ID" value="NZ_AZDT01000024.1"/>
</dbReference>
<dbReference type="InterPro" id="IPR036388">
    <property type="entry name" value="WH-like_DNA-bd_sf"/>
</dbReference>
<dbReference type="PRINTS" id="PR00778">
    <property type="entry name" value="HTHARSR"/>
</dbReference>
<dbReference type="AlphaFoldDB" id="A0A0R1K603"/>